<keyword evidence="2" id="KW-1185">Reference proteome</keyword>
<gene>
    <name evidence="1" type="ORF">CYMTET_44147</name>
</gene>
<sequence length="126" mass="14140">MGTTMDREKMGTFITKALVVQGLPELVFLEEQEVVDKHQTPVPQVDNMGIRVEQNMVGLVDVILEMVRHTVDVELEIHTEALVNLSTWEVSVLLVELEAGVGTDLICDMGNMVQVEHLRSFKLILL</sequence>
<evidence type="ECO:0000313" key="1">
    <source>
        <dbReference type="EMBL" id="KAK3246313.1"/>
    </source>
</evidence>
<comment type="caution">
    <text evidence="1">The sequence shown here is derived from an EMBL/GenBank/DDBJ whole genome shotgun (WGS) entry which is preliminary data.</text>
</comment>
<protein>
    <submittedName>
        <fullName evidence="1">Uncharacterized protein</fullName>
    </submittedName>
</protein>
<dbReference type="Proteomes" id="UP001190700">
    <property type="component" value="Unassembled WGS sequence"/>
</dbReference>
<organism evidence="1 2">
    <name type="scientific">Cymbomonas tetramitiformis</name>
    <dbReference type="NCBI Taxonomy" id="36881"/>
    <lineage>
        <taxon>Eukaryota</taxon>
        <taxon>Viridiplantae</taxon>
        <taxon>Chlorophyta</taxon>
        <taxon>Pyramimonadophyceae</taxon>
        <taxon>Pyramimonadales</taxon>
        <taxon>Pyramimonadaceae</taxon>
        <taxon>Cymbomonas</taxon>
    </lineage>
</organism>
<reference evidence="1 2" key="1">
    <citation type="journal article" date="2015" name="Genome Biol. Evol.">
        <title>Comparative Genomics of a Bacterivorous Green Alga Reveals Evolutionary Causalities and Consequences of Phago-Mixotrophic Mode of Nutrition.</title>
        <authorList>
            <person name="Burns J.A."/>
            <person name="Paasch A."/>
            <person name="Narechania A."/>
            <person name="Kim E."/>
        </authorList>
    </citation>
    <scope>NUCLEOTIDE SEQUENCE [LARGE SCALE GENOMIC DNA]</scope>
    <source>
        <strain evidence="1 2">PLY_AMNH</strain>
    </source>
</reference>
<evidence type="ECO:0000313" key="2">
    <source>
        <dbReference type="Proteomes" id="UP001190700"/>
    </source>
</evidence>
<dbReference type="AlphaFoldDB" id="A0AAE0C0T7"/>
<accession>A0AAE0C0T7</accession>
<name>A0AAE0C0T7_9CHLO</name>
<proteinExistence type="predicted"/>
<dbReference type="EMBL" id="LGRX02029950">
    <property type="protein sequence ID" value="KAK3246313.1"/>
    <property type="molecule type" value="Genomic_DNA"/>
</dbReference>